<organism evidence="1 2">
    <name type="scientific">Zophobas morio</name>
    <dbReference type="NCBI Taxonomy" id="2755281"/>
    <lineage>
        <taxon>Eukaryota</taxon>
        <taxon>Metazoa</taxon>
        <taxon>Ecdysozoa</taxon>
        <taxon>Arthropoda</taxon>
        <taxon>Hexapoda</taxon>
        <taxon>Insecta</taxon>
        <taxon>Pterygota</taxon>
        <taxon>Neoptera</taxon>
        <taxon>Endopterygota</taxon>
        <taxon>Coleoptera</taxon>
        <taxon>Polyphaga</taxon>
        <taxon>Cucujiformia</taxon>
        <taxon>Tenebrionidae</taxon>
        <taxon>Zophobas</taxon>
    </lineage>
</organism>
<sequence length="126" mass="14936">MWSTPERQTARRVLGNFIKNHTAPSEEECRNILLQEPCLKNRTPLQLKAWAYNQIKNVYYRKGPQQRKRWTTPEKAIVRNVFSNYINQKTYPSSEECRRVLELNPELQGRTVPQIKSFLQHAATKH</sequence>
<name>A0AA38IQK9_9CUCU</name>
<reference evidence="1" key="1">
    <citation type="journal article" date="2023" name="G3 (Bethesda)">
        <title>Whole genome assemblies of Zophobas morio and Tenebrio molitor.</title>
        <authorList>
            <person name="Kaur S."/>
            <person name="Stinson S.A."/>
            <person name="diCenzo G.C."/>
        </authorList>
    </citation>
    <scope>NUCLEOTIDE SEQUENCE</scope>
    <source>
        <strain evidence="1">QUZm001</strain>
    </source>
</reference>
<evidence type="ECO:0000313" key="2">
    <source>
        <dbReference type="Proteomes" id="UP001168821"/>
    </source>
</evidence>
<dbReference type="Proteomes" id="UP001168821">
    <property type="component" value="Unassembled WGS sequence"/>
</dbReference>
<comment type="caution">
    <text evidence="1">The sequence shown here is derived from an EMBL/GenBank/DDBJ whole genome shotgun (WGS) entry which is preliminary data.</text>
</comment>
<proteinExistence type="predicted"/>
<dbReference type="AlphaFoldDB" id="A0AA38IQK9"/>
<evidence type="ECO:0000313" key="1">
    <source>
        <dbReference type="EMBL" id="KAJ3659536.1"/>
    </source>
</evidence>
<gene>
    <name evidence="1" type="ORF">Zmor_011220</name>
</gene>
<accession>A0AA38IQK9</accession>
<keyword evidence="2" id="KW-1185">Reference proteome</keyword>
<dbReference type="EMBL" id="JALNTZ010000003">
    <property type="protein sequence ID" value="KAJ3659536.1"/>
    <property type="molecule type" value="Genomic_DNA"/>
</dbReference>
<protein>
    <submittedName>
        <fullName evidence="1">Uncharacterized protein</fullName>
    </submittedName>
</protein>